<proteinExistence type="inferred from homology"/>
<dbReference type="GO" id="GO:0008176">
    <property type="term" value="F:tRNA (guanine(46)-N7)-methyltransferase activity"/>
    <property type="evidence" value="ECO:0007669"/>
    <property type="project" value="UniProtKB-EC"/>
</dbReference>
<evidence type="ECO:0000256" key="6">
    <source>
        <dbReference type="ARBA" id="ARBA00022694"/>
    </source>
</evidence>
<evidence type="ECO:0000256" key="5">
    <source>
        <dbReference type="ARBA" id="ARBA00022691"/>
    </source>
</evidence>
<dbReference type="PANTHER" id="PTHR23417:SF14">
    <property type="entry name" value="PENTACOTRIPEPTIDE-REPEAT REGION OF PRORP DOMAIN-CONTAINING PROTEIN"/>
    <property type="match status" value="1"/>
</dbReference>
<evidence type="ECO:0000313" key="9">
    <source>
        <dbReference type="Proteomes" id="UP001254257"/>
    </source>
</evidence>
<comment type="catalytic activity">
    <reaction evidence="1 7">
        <text>guanosine(46) in tRNA + S-adenosyl-L-methionine = N(7)-methylguanosine(46) in tRNA + S-adenosyl-L-homocysteine</text>
        <dbReference type="Rhea" id="RHEA:42708"/>
        <dbReference type="Rhea" id="RHEA-COMP:10188"/>
        <dbReference type="Rhea" id="RHEA-COMP:10189"/>
        <dbReference type="ChEBI" id="CHEBI:57856"/>
        <dbReference type="ChEBI" id="CHEBI:59789"/>
        <dbReference type="ChEBI" id="CHEBI:74269"/>
        <dbReference type="ChEBI" id="CHEBI:74480"/>
        <dbReference type="EC" id="2.1.1.33"/>
    </reaction>
</comment>
<evidence type="ECO:0000256" key="3">
    <source>
        <dbReference type="ARBA" id="ARBA00022603"/>
    </source>
</evidence>
<feature type="binding site" evidence="7">
    <location>
        <position position="133"/>
    </location>
    <ligand>
        <name>S-adenosyl-L-methionine</name>
        <dbReference type="ChEBI" id="CHEBI:59789"/>
    </ligand>
</feature>
<dbReference type="InterPro" id="IPR003358">
    <property type="entry name" value="tRNA_(Gua-N-7)_MeTrfase_Trmb"/>
</dbReference>
<evidence type="ECO:0000256" key="7">
    <source>
        <dbReference type="HAMAP-Rule" id="MF_01057"/>
    </source>
</evidence>
<accession>A0ABU3SA95</accession>
<evidence type="ECO:0000313" key="8">
    <source>
        <dbReference type="EMBL" id="MDU0341651.1"/>
    </source>
</evidence>
<feature type="binding site" evidence="7">
    <location>
        <position position="59"/>
    </location>
    <ligand>
        <name>S-adenosyl-L-methionine</name>
        <dbReference type="ChEBI" id="CHEBI:59789"/>
    </ligand>
</feature>
<evidence type="ECO:0000256" key="1">
    <source>
        <dbReference type="ARBA" id="ARBA00000142"/>
    </source>
</evidence>
<sequence>MTDQHDPDRAFFGRRKGKGLREGQAGRIAEVLPRLRLPEGEIGDLTALFPVPVEAVRLEIGFGGGEHLLHRMRESPQIGFIGCEPFINGMAKFLAVIEREGLRNIRLWDGDAALMLPRLPAGSLDATDLLYPDPWPKRRQRKRRFVSERTLALLARALRPGGRFRFASDIDDYVGWTLARLMASPDFDWADENADDWRQPYPGWIRTRYEAKAVREGRVPSYLTAFRRAS</sequence>
<dbReference type="InterPro" id="IPR029063">
    <property type="entry name" value="SAM-dependent_MTases_sf"/>
</dbReference>
<dbReference type="HAMAP" id="MF_01057">
    <property type="entry name" value="tRNA_methyltr_TrmB"/>
    <property type="match status" value="1"/>
</dbReference>
<reference evidence="8 9" key="1">
    <citation type="submission" date="2023-09" db="EMBL/GenBank/DDBJ databases">
        <title>Whole genome shotgun sequencing (WGS) of Bosea sp. ZW T0_25, isolated from stored onions (Allium cepa).</title>
        <authorList>
            <person name="Stoll D.A."/>
            <person name="Huch M."/>
        </authorList>
    </citation>
    <scope>NUCLEOTIDE SEQUENCE [LARGE SCALE GENOMIC DNA]</scope>
    <source>
        <strain evidence="8 9">ZW T0_25</strain>
    </source>
</reference>
<comment type="pathway">
    <text evidence="7">tRNA modification; N(7)-methylguanine-tRNA biosynthesis.</text>
</comment>
<dbReference type="Gene3D" id="3.40.50.150">
    <property type="entry name" value="Vaccinia Virus protein VP39"/>
    <property type="match status" value="1"/>
</dbReference>
<name>A0ABU3SA95_9HYPH</name>
<evidence type="ECO:0000256" key="2">
    <source>
        <dbReference type="ARBA" id="ARBA00003015"/>
    </source>
</evidence>
<keyword evidence="9" id="KW-1185">Reference proteome</keyword>
<gene>
    <name evidence="7" type="primary">trmB</name>
    <name evidence="8" type="ORF">RKE40_17260</name>
</gene>
<dbReference type="Pfam" id="PF02390">
    <property type="entry name" value="Methyltransf_4"/>
    <property type="match status" value="1"/>
</dbReference>
<dbReference type="PANTHER" id="PTHR23417">
    <property type="entry name" value="3-DEOXY-D-MANNO-OCTULOSONIC-ACID TRANSFERASE/TRNA GUANINE-N 7 - -METHYLTRANSFERASE"/>
    <property type="match status" value="1"/>
</dbReference>
<dbReference type="PROSITE" id="PS51625">
    <property type="entry name" value="SAM_MT_TRMB"/>
    <property type="match status" value="1"/>
</dbReference>
<keyword evidence="5 7" id="KW-0949">S-adenosyl-L-methionine</keyword>
<protein>
    <recommendedName>
        <fullName evidence="7">tRNA (guanine-N(7)-)-methyltransferase</fullName>
        <ecNumber evidence="7">2.1.1.33</ecNumber>
    </recommendedName>
    <alternativeName>
        <fullName evidence="7">tRNA (guanine(46)-N(7))-methyltransferase</fullName>
    </alternativeName>
    <alternativeName>
        <fullName evidence="7">tRNA(m7G46)-methyltransferase</fullName>
    </alternativeName>
</protein>
<keyword evidence="4 7" id="KW-0808">Transferase</keyword>
<dbReference type="EMBL" id="JAWDID010000026">
    <property type="protein sequence ID" value="MDU0341651.1"/>
    <property type="molecule type" value="Genomic_DNA"/>
</dbReference>
<feature type="binding site" evidence="7">
    <location>
        <begin position="207"/>
        <end position="210"/>
    </location>
    <ligand>
        <name>substrate</name>
    </ligand>
</feature>
<comment type="similarity">
    <text evidence="7">Belongs to the class I-like SAM-binding methyltransferase superfamily. TrmB family.</text>
</comment>
<keyword evidence="6 7" id="KW-0819">tRNA processing</keyword>
<dbReference type="InterPro" id="IPR055361">
    <property type="entry name" value="tRNA_methyltr_TrmB_bact"/>
</dbReference>
<dbReference type="SUPFAM" id="SSF53335">
    <property type="entry name" value="S-adenosyl-L-methionine-dependent methyltransferases"/>
    <property type="match status" value="1"/>
</dbReference>
<evidence type="ECO:0000256" key="4">
    <source>
        <dbReference type="ARBA" id="ARBA00022679"/>
    </source>
</evidence>
<feature type="binding site" evidence="7">
    <location>
        <position position="169"/>
    </location>
    <ligand>
        <name>substrate</name>
    </ligand>
</feature>
<dbReference type="Proteomes" id="UP001254257">
    <property type="component" value="Unassembled WGS sequence"/>
</dbReference>
<feature type="binding site" evidence="7">
    <location>
        <position position="84"/>
    </location>
    <ligand>
        <name>S-adenosyl-L-methionine</name>
        <dbReference type="ChEBI" id="CHEBI:59789"/>
    </ligand>
</feature>
<feature type="binding site" evidence="7">
    <location>
        <position position="137"/>
    </location>
    <ligand>
        <name>substrate</name>
    </ligand>
</feature>
<dbReference type="EC" id="2.1.1.33" evidence="7"/>
<dbReference type="RefSeq" id="WP_316019464.1">
    <property type="nucleotide sequence ID" value="NZ_JAWDID010000026.1"/>
</dbReference>
<keyword evidence="3 7" id="KW-0489">Methyltransferase</keyword>
<comment type="function">
    <text evidence="2 7">Catalyzes the formation of N(7)-methylguanine at position 46 (m7G46) in tRNA.</text>
</comment>
<comment type="caution">
    <text evidence="7">Lacks conserved residue(s) required for the propagation of feature annotation.</text>
</comment>
<organism evidence="8 9">
    <name type="scientific">Bosea rubneri</name>
    <dbReference type="NCBI Taxonomy" id="3075434"/>
    <lineage>
        <taxon>Bacteria</taxon>
        <taxon>Pseudomonadati</taxon>
        <taxon>Pseudomonadota</taxon>
        <taxon>Alphaproteobacteria</taxon>
        <taxon>Hyphomicrobiales</taxon>
        <taxon>Boseaceae</taxon>
        <taxon>Bosea</taxon>
    </lineage>
</organism>
<comment type="caution">
    <text evidence="8">The sequence shown here is derived from an EMBL/GenBank/DDBJ whole genome shotgun (WGS) entry which is preliminary data.</text>
</comment>
<feature type="binding site" evidence="7">
    <location>
        <position position="111"/>
    </location>
    <ligand>
        <name>S-adenosyl-L-methionine</name>
        <dbReference type="ChEBI" id="CHEBI:59789"/>
    </ligand>
</feature>